<dbReference type="Gene3D" id="3.30.9.10">
    <property type="entry name" value="D-Amino Acid Oxidase, subunit A, domain 2"/>
    <property type="match status" value="1"/>
</dbReference>
<dbReference type="Pfam" id="PF21274">
    <property type="entry name" value="Rng_hyd_C"/>
    <property type="match status" value="1"/>
</dbReference>
<keyword evidence="3" id="KW-0274">FAD</keyword>
<evidence type="ECO:0000313" key="5">
    <source>
        <dbReference type="EMBL" id="CUX67489.1"/>
    </source>
</evidence>
<keyword evidence="2" id="KW-0285">Flavoprotein</keyword>
<dbReference type="Gene3D" id="3.50.50.60">
    <property type="entry name" value="FAD/NAD(P)-binding domain"/>
    <property type="match status" value="1"/>
</dbReference>
<comment type="cofactor">
    <cofactor evidence="1">
        <name>FAD</name>
        <dbReference type="ChEBI" id="CHEBI:57692"/>
    </cofactor>
</comment>
<evidence type="ECO:0000256" key="2">
    <source>
        <dbReference type="ARBA" id="ARBA00022630"/>
    </source>
</evidence>
<name>A0A1S7SDV2_AGRTU</name>
<dbReference type="GO" id="GO:0071949">
    <property type="term" value="F:FAD binding"/>
    <property type="evidence" value="ECO:0007669"/>
    <property type="project" value="InterPro"/>
</dbReference>
<dbReference type="NCBIfam" id="NF004780">
    <property type="entry name" value="PRK06126.1"/>
    <property type="match status" value="1"/>
</dbReference>
<dbReference type="InterPro" id="IPR036188">
    <property type="entry name" value="FAD/NAD-bd_sf"/>
</dbReference>
<proteinExistence type="predicted"/>
<dbReference type="InterPro" id="IPR002938">
    <property type="entry name" value="FAD-bd"/>
</dbReference>
<dbReference type="PANTHER" id="PTHR43004">
    <property type="entry name" value="TRK SYSTEM POTASSIUM UPTAKE PROTEIN"/>
    <property type="match status" value="1"/>
</dbReference>
<dbReference type="PANTHER" id="PTHR43004:SF19">
    <property type="entry name" value="BINDING MONOOXYGENASE, PUTATIVE (JCVI)-RELATED"/>
    <property type="match status" value="1"/>
</dbReference>
<dbReference type="PRINTS" id="PR00420">
    <property type="entry name" value="RNGMNOXGNASE"/>
</dbReference>
<dbReference type="Pfam" id="PF01494">
    <property type="entry name" value="FAD_binding_3"/>
    <property type="match status" value="1"/>
</dbReference>
<protein>
    <recommendedName>
        <fullName evidence="4">FAD-binding domain-containing protein</fullName>
    </recommendedName>
</protein>
<evidence type="ECO:0000256" key="3">
    <source>
        <dbReference type="ARBA" id="ARBA00022827"/>
    </source>
</evidence>
<organism evidence="5 6">
    <name type="scientific">Agrobacterium tumefaciens str. Kerr 14</name>
    <dbReference type="NCBI Taxonomy" id="1183424"/>
    <lineage>
        <taxon>Bacteria</taxon>
        <taxon>Pseudomonadati</taxon>
        <taxon>Pseudomonadota</taxon>
        <taxon>Alphaproteobacteria</taxon>
        <taxon>Hyphomicrobiales</taxon>
        <taxon>Rhizobiaceae</taxon>
        <taxon>Rhizobium/Agrobacterium group</taxon>
        <taxon>Agrobacterium</taxon>
        <taxon>Agrobacterium tumefaciens complex</taxon>
    </lineage>
</organism>
<dbReference type="SUPFAM" id="SSF51905">
    <property type="entry name" value="FAD/NAD(P)-binding domain"/>
    <property type="match status" value="1"/>
</dbReference>
<accession>A0A1S7SDV2</accession>
<dbReference type="EMBL" id="FBWC01000041">
    <property type="protein sequence ID" value="CUX67489.1"/>
    <property type="molecule type" value="Genomic_DNA"/>
</dbReference>
<feature type="domain" description="FAD-binding" evidence="4">
    <location>
        <begin position="2"/>
        <end position="325"/>
    </location>
</feature>
<dbReference type="Proteomes" id="UP000191897">
    <property type="component" value="Unassembled WGS sequence"/>
</dbReference>
<evidence type="ECO:0000256" key="1">
    <source>
        <dbReference type="ARBA" id="ARBA00001974"/>
    </source>
</evidence>
<dbReference type="Gene3D" id="3.40.30.120">
    <property type="match status" value="1"/>
</dbReference>
<gene>
    <name evidence="5" type="ORF">AGR4C_pb20149</name>
</gene>
<evidence type="ECO:0000259" key="4">
    <source>
        <dbReference type="Pfam" id="PF01494"/>
    </source>
</evidence>
<sequence>MVIEKGTATDRYKYAKLLAVSVRTMEFCRRFGVTDAVYNWGFPKDYRFDNLFVTSLGGYELARVTVAGGHEAGLQSPEHMGYCPQSQFDPIIQNLASYFPCVSLLFRHRLDSFLQNDDGIRAVVTNGDSNETEEIEAEYLIGCDGYDSTVREALGIRMRGEHFIDRSINIEFTLADFFSFHNKGQAGRYVCIGEEGTWATVMPLDGVKRWRLVAYGSDKKVSGIDPKELVSRFLGCEAPFVIDSVRNWTRRAVIAERFQDGRVFIAGDAAHAHPPNGGLGMNTGVADAVDLGWKLAGVHHGWAPAALLDSYDIERRPICHRAVEEAVADLKRLTKPAVSAHLAKSTPQGESDRAQLRKQLLEEHDGVRGWDRLGIHLGYIYHPSPITVDDGTPIGEDDLFSYQPTGRPGARAPHAWLSDGRSTLDLFGKNFTLLRLGEDAPQVQPFLDAAKDRNLPLDVHHLSDPTIGELYGQPLVLVRPDGHVAWRSDTLPPDAGVILDRVRGAGTRASARAF</sequence>
<evidence type="ECO:0000313" key="6">
    <source>
        <dbReference type="Proteomes" id="UP000191897"/>
    </source>
</evidence>
<reference evidence="5 6" key="1">
    <citation type="submission" date="2016-01" db="EMBL/GenBank/DDBJ databases">
        <authorList>
            <person name="Oliw E.H."/>
        </authorList>
    </citation>
    <scope>NUCLEOTIDE SEQUENCE [LARGE SCALE GENOMIC DNA]</scope>
    <source>
        <strain evidence="5 6">Kerr 14</strain>
    </source>
</reference>
<dbReference type="GO" id="GO:0016709">
    <property type="term" value="F:oxidoreductase activity, acting on paired donors, with incorporation or reduction of molecular oxygen, NAD(P)H as one donor, and incorporation of one atom of oxygen"/>
    <property type="evidence" value="ECO:0007669"/>
    <property type="project" value="UniProtKB-ARBA"/>
</dbReference>
<dbReference type="InterPro" id="IPR050641">
    <property type="entry name" value="RIFMO-like"/>
</dbReference>
<dbReference type="AlphaFoldDB" id="A0A1S7SDV2"/>